<protein>
    <submittedName>
        <fullName evidence="3">Uncharacterized protein</fullName>
    </submittedName>
</protein>
<evidence type="ECO:0000313" key="4">
    <source>
        <dbReference type="Proteomes" id="UP001526147"/>
    </source>
</evidence>
<keyword evidence="2" id="KW-0812">Transmembrane</keyword>
<dbReference type="Proteomes" id="UP001526147">
    <property type="component" value="Unassembled WGS sequence"/>
</dbReference>
<feature type="region of interest" description="Disordered" evidence="1">
    <location>
        <begin position="72"/>
        <end position="92"/>
    </location>
</feature>
<accession>A0ABT3DIN3</accession>
<dbReference type="EMBL" id="JAOYEY010000043">
    <property type="protein sequence ID" value="MCV9886918.1"/>
    <property type="molecule type" value="Genomic_DNA"/>
</dbReference>
<evidence type="ECO:0000313" key="3">
    <source>
        <dbReference type="EMBL" id="MCV9886918.1"/>
    </source>
</evidence>
<feature type="transmembrane region" description="Helical" evidence="2">
    <location>
        <begin position="48"/>
        <end position="69"/>
    </location>
</feature>
<name>A0ABT3DIN3_9BACI</name>
<keyword evidence="2" id="KW-0472">Membrane</keyword>
<keyword evidence="4" id="KW-1185">Reference proteome</keyword>
<gene>
    <name evidence="3" type="ORF">OIH86_14865</name>
</gene>
<sequence length="558" mass="64465">MDDKLFEEQMKNLKNSYDQMSTISSVGKIVGEVKKAEKPYKRKVKLTLPYVASFIGVLFIAGLLATQLLTQPEKTGTNSPPSKNTTENQPVTANDIETAMNEIRGYYERKVDELEEKLGFQDVEQYAFVQEAKEAVQKFEERRSYKTQTELKNYSDNVKQIIDLRVSLPNEEFELIRTMTEDNQVSNEEIIKYIEKLEYLKERYTEKWQKVYEENQAEVTNISEYVEKLNSPDFSSDSKEYVDLVEEMKRMGYIFIDGGEGTIYFKIDYTNISEAFNGQMSKEVEGYLDIQQGAKIASDGALIITRKELEERIILLEGIILKNPNFKDLNEVKSLYQLWVQYYLTGLNNTPIENEQGYIEDETLNEFDRFISAYPNSEASKIVQSFLNKLRDQNNQLTDELKQEVETLIPSNLKVVPNGLSVNLLPLTDQMMETYEAYKQSENNQLLDGPFAGNNTIDLVVARMYMYALVKEDYEMAYILTYKGPGSDVPTLEQFTSEIKGAELNIQKLSNEVKMVNWTYTQDGERVEHTYIKQNGETAKFKLQLEGGVPKVEYRSLF</sequence>
<organism evidence="3 4">
    <name type="scientific">Metabacillus halosaccharovorans</name>
    <dbReference type="NCBI Taxonomy" id="930124"/>
    <lineage>
        <taxon>Bacteria</taxon>
        <taxon>Bacillati</taxon>
        <taxon>Bacillota</taxon>
        <taxon>Bacilli</taxon>
        <taxon>Bacillales</taxon>
        <taxon>Bacillaceae</taxon>
        <taxon>Metabacillus</taxon>
    </lineage>
</organism>
<proteinExistence type="predicted"/>
<keyword evidence="2" id="KW-1133">Transmembrane helix</keyword>
<evidence type="ECO:0000256" key="1">
    <source>
        <dbReference type="SAM" id="MobiDB-lite"/>
    </source>
</evidence>
<evidence type="ECO:0000256" key="2">
    <source>
        <dbReference type="SAM" id="Phobius"/>
    </source>
</evidence>
<reference evidence="3 4" key="1">
    <citation type="submission" date="2022-10" db="EMBL/GenBank/DDBJ databases">
        <title>Draft genome assembly of moderately radiation resistant bacterium Metabacillus halosaccharovorans.</title>
        <authorList>
            <person name="Pal S."/>
            <person name="Gopinathan A."/>
        </authorList>
    </citation>
    <scope>NUCLEOTIDE SEQUENCE [LARGE SCALE GENOMIC DNA]</scope>
    <source>
        <strain evidence="3 4">VITHBRA001</strain>
    </source>
</reference>
<comment type="caution">
    <text evidence="3">The sequence shown here is derived from an EMBL/GenBank/DDBJ whole genome shotgun (WGS) entry which is preliminary data.</text>
</comment>
<dbReference type="RefSeq" id="WP_264143417.1">
    <property type="nucleotide sequence ID" value="NZ_JAOYEY010000043.1"/>
</dbReference>